<reference evidence="2" key="1">
    <citation type="submission" date="2021-10" db="EMBL/GenBank/DDBJ databases">
        <title>Anaerobic single-cell dispensing facilitates the cultivation of human gut bacteria.</title>
        <authorList>
            <person name="Afrizal A."/>
        </authorList>
    </citation>
    <scope>NUCLEOTIDE SEQUENCE</scope>
    <source>
        <strain evidence="2">CLA-AA-H204</strain>
    </source>
</reference>
<dbReference type="RefSeq" id="WP_158561794.1">
    <property type="nucleotide sequence ID" value="NZ_JAJEQW010000011.1"/>
</dbReference>
<evidence type="ECO:0000313" key="2">
    <source>
        <dbReference type="EMBL" id="MCC2242770.1"/>
    </source>
</evidence>
<dbReference type="PANTHER" id="PTHR43179">
    <property type="entry name" value="RHAMNOSYLTRANSFERASE WBBL"/>
    <property type="match status" value="1"/>
</dbReference>
<dbReference type="SUPFAM" id="SSF53448">
    <property type="entry name" value="Nucleotide-diphospho-sugar transferases"/>
    <property type="match status" value="1"/>
</dbReference>
<keyword evidence="2" id="KW-0328">Glycosyltransferase</keyword>
<evidence type="ECO:0000313" key="3">
    <source>
        <dbReference type="Proteomes" id="UP001198893"/>
    </source>
</evidence>
<organism evidence="2 3">
    <name type="scientific">Roseburia amylophila</name>
    <dbReference type="NCBI Taxonomy" id="2981794"/>
    <lineage>
        <taxon>Bacteria</taxon>
        <taxon>Bacillati</taxon>
        <taxon>Bacillota</taxon>
        <taxon>Clostridia</taxon>
        <taxon>Lachnospirales</taxon>
        <taxon>Lachnospiraceae</taxon>
        <taxon>Roseburia</taxon>
    </lineage>
</organism>
<comment type="caution">
    <text evidence="2">The sequence shown here is derived from an EMBL/GenBank/DDBJ whole genome shotgun (WGS) entry which is preliminary data.</text>
</comment>
<dbReference type="EC" id="2.4.-.-" evidence="2"/>
<dbReference type="InterPro" id="IPR001173">
    <property type="entry name" value="Glyco_trans_2-like"/>
</dbReference>
<dbReference type="EMBL" id="JAJEQW010000011">
    <property type="protein sequence ID" value="MCC2242770.1"/>
    <property type="molecule type" value="Genomic_DNA"/>
</dbReference>
<keyword evidence="2" id="KW-0808">Transferase</keyword>
<proteinExistence type="predicted"/>
<dbReference type="AlphaFoldDB" id="A0AAW4WJ36"/>
<protein>
    <submittedName>
        <fullName evidence="2">Glycosyltransferase</fullName>
        <ecNumber evidence="2">2.4.-.-</ecNumber>
    </submittedName>
</protein>
<name>A0AAW4WJ36_9FIRM</name>
<dbReference type="InterPro" id="IPR029044">
    <property type="entry name" value="Nucleotide-diphossugar_trans"/>
</dbReference>
<evidence type="ECO:0000259" key="1">
    <source>
        <dbReference type="Pfam" id="PF00535"/>
    </source>
</evidence>
<feature type="domain" description="Glycosyltransferase 2-like" evidence="1">
    <location>
        <begin position="17"/>
        <end position="150"/>
    </location>
</feature>
<dbReference type="Gene3D" id="3.90.550.10">
    <property type="entry name" value="Spore Coat Polysaccharide Biosynthesis Protein SpsA, Chain A"/>
    <property type="match status" value="1"/>
</dbReference>
<sequence>MSEKKKFGFVVLHYCTLDMTKKCIAAIQEKMAQADYEIVVVDNASGNGTGKDLAECYKDTEHVSVLLSKENLGFAKGNNLGYVYAREELHCDFICVMNNDVILLQDNFAQLVEAAYEAHQFAVMGPHIELKDGRENAMYYEIASIEGLKKERHVYETRLKHITSSIYPLWNLWDRAKLLLRIFLGKIHVMPELKKHEDCTEGSLEYQDELVLHGCCLIFSPIYLTKYKDAFVPDTFMFREEELLYLRCKEAGIPMVYCPEVRILHLEDISTDYIYKTERKKEIFNLENQIKSLGILLEHLEAMQK</sequence>
<dbReference type="PANTHER" id="PTHR43179:SF7">
    <property type="entry name" value="RHAMNOSYLTRANSFERASE WBBL"/>
    <property type="match status" value="1"/>
</dbReference>
<accession>A0AAW4WJ36</accession>
<dbReference type="Proteomes" id="UP001198893">
    <property type="component" value="Unassembled WGS sequence"/>
</dbReference>
<dbReference type="Pfam" id="PF00535">
    <property type="entry name" value="Glycos_transf_2"/>
    <property type="match status" value="1"/>
</dbReference>
<dbReference type="GO" id="GO:0016757">
    <property type="term" value="F:glycosyltransferase activity"/>
    <property type="evidence" value="ECO:0007669"/>
    <property type="project" value="UniProtKB-KW"/>
</dbReference>
<gene>
    <name evidence="2" type="ORF">LKD47_10720</name>
</gene>